<evidence type="ECO:0000313" key="1">
    <source>
        <dbReference type="EMBL" id="MFD2599884.1"/>
    </source>
</evidence>
<name>A0ABW5NLZ7_9SPHI</name>
<accession>A0ABW5NLZ7</accession>
<dbReference type="Proteomes" id="UP001597393">
    <property type="component" value="Unassembled WGS sequence"/>
</dbReference>
<keyword evidence="2" id="KW-1185">Reference proteome</keyword>
<comment type="caution">
    <text evidence="1">The sequence shown here is derived from an EMBL/GenBank/DDBJ whole genome shotgun (WGS) entry which is preliminary data.</text>
</comment>
<dbReference type="RefSeq" id="WP_380870008.1">
    <property type="nucleotide sequence ID" value="NZ_JBHUMA010000006.1"/>
</dbReference>
<organism evidence="1 2">
    <name type="scientific">Sphingobacterium corticis</name>
    <dbReference type="NCBI Taxonomy" id="1812823"/>
    <lineage>
        <taxon>Bacteria</taxon>
        <taxon>Pseudomonadati</taxon>
        <taxon>Bacteroidota</taxon>
        <taxon>Sphingobacteriia</taxon>
        <taxon>Sphingobacteriales</taxon>
        <taxon>Sphingobacteriaceae</taxon>
        <taxon>Sphingobacterium</taxon>
    </lineage>
</organism>
<sequence length="141" mass="16312">MDNTLENKAKFFAQYWDQTVLMNIGHPFKGDNKPDNWYKKFEHDYLLLKPLSAISDEDAMIVAKLIGEARGSWSKDYEDTIIRNVKSYLSNRMMPCVTIKNSSEVIDYLRSKGYLLPFNGVSREEILNRGWAVLESEVSHA</sequence>
<proteinExistence type="predicted"/>
<dbReference type="EMBL" id="JBHUMA010000006">
    <property type="protein sequence ID" value="MFD2599884.1"/>
    <property type="molecule type" value="Genomic_DNA"/>
</dbReference>
<reference evidence="2" key="1">
    <citation type="journal article" date="2019" name="Int. J. Syst. Evol. Microbiol.">
        <title>The Global Catalogue of Microorganisms (GCM) 10K type strain sequencing project: providing services to taxonomists for standard genome sequencing and annotation.</title>
        <authorList>
            <consortium name="The Broad Institute Genomics Platform"/>
            <consortium name="The Broad Institute Genome Sequencing Center for Infectious Disease"/>
            <person name="Wu L."/>
            <person name="Ma J."/>
        </authorList>
    </citation>
    <scope>NUCLEOTIDE SEQUENCE [LARGE SCALE GENOMIC DNA]</scope>
    <source>
        <strain evidence="2">KCTC 42248</strain>
    </source>
</reference>
<gene>
    <name evidence="1" type="ORF">ACFSQ3_13080</name>
</gene>
<protein>
    <submittedName>
        <fullName evidence="1">Uncharacterized protein</fullName>
    </submittedName>
</protein>
<evidence type="ECO:0000313" key="2">
    <source>
        <dbReference type="Proteomes" id="UP001597393"/>
    </source>
</evidence>